<name>A0ABY6DFQ5_9RHOB</name>
<feature type="chain" id="PRO_5045386450" description="HdeA/HdeB family protein" evidence="1">
    <location>
        <begin position="26"/>
        <end position="108"/>
    </location>
</feature>
<protein>
    <recommendedName>
        <fullName evidence="4">HdeA/HdeB family protein</fullName>
    </recommendedName>
</protein>
<dbReference type="Proteomes" id="UP001064087">
    <property type="component" value="Chromosome"/>
</dbReference>
<feature type="signal peptide" evidence="1">
    <location>
        <begin position="1"/>
        <end position="25"/>
    </location>
</feature>
<evidence type="ECO:0000256" key="1">
    <source>
        <dbReference type="SAM" id="SignalP"/>
    </source>
</evidence>
<keyword evidence="3" id="KW-1185">Reference proteome</keyword>
<reference evidence="2" key="1">
    <citation type="submission" date="2022-10" db="EMBL/GenBank/DDBJ databases">
        <title>Roseovarius pelagicus sp. nov., isolated from Arctic seawater.</title>
        <authorList>
            <person name="Hong Y.W."/>
            <person name="Hwang C.Y."/>
        </authorList>
    </citation>
    <scope>NUCLEOTIDE SEQUENCE</scope>
    <source>
        <strain evidence="2">HL-MP18</strain>
    </source>
</reference>
<evidence type="ECO:0000313" key="3">
    <source>
        <dbReference type="Proteomes" id="UP001064087"/>
    </source>
</evidence>
<gene>
    <name evidence="2" type="ORF">N7U68_10265</name>
</gene>
<sequence length="108" mass="11525">MISLNTAKMTAAAFGLSVLAQGAFAEAHGDMACSDYLVLEEADQMTATETGREAARERMSGDDADRAEMLANEDPKVVHAFVVETCAENPEMMVSDAAEALHPSEKTE</sequence>
<evidence type="ECO:0008006" key="4">
    <source>
        <dbReference type="Google" id="ProtNLM"/>
    </source>
</evidence>
<evidence type="ECO:0000313" key="2">
    <source>
        <dbReference type="EMBL" id="UXX84992.1"/>
    </source>
</evidence>
<dbReference type="EMBL" id="CP106738">
    <property type="protein sequence ID" value="UXX84992.1"/>
    <property type="molecule type" value="Genomic_DNA"/>
</dbReference>
<dbReference type="RefSeq" id="WP_165195815.1">
    <property type="nucleotide sequence ID" value="NZ_CP106738.1"/>
</dbReference>
<keyword evidence="1" id="KW-0732">Signal</keyword>
<proteinExistence type="predicted"/>
<accession>A0ABY6DFQ5</accession>
<organism evidence="2 3">
    <name type="scientific">Roseovarius pelagicus</name>
    <dbReference type="NCBI Taxonomy" id="2980108"/>
    <lineage>
        <taxon>Bacteria</taxon>
        <taxon>Pseudomonadati</taxon>
        <taxon>Pseudomonadota</taxon>
        <taxon>Alphaproteobacteria</taxon>
        <taxon>Rhodobacterales</taxon>
        <taxon>Roseobacteraceae</taxon>
        <taxon>Roseovarius</taxon>
    </lineage>
</organism>